<feature type="region of interest" description="Disordered" evidence="5">
    <location>
        <begin position="89"/>
        <end position="143"/>
    </location>
</feature>
<dbReference type="Gene3D" id="3.30.40.10">
    <property type="entry name" value="Zinc/RING finger domain, C3HC4 (zinc finger)"/>
    <property type="match status" value="1"/>
</dbReference>
<dbReference type="PANTHER" id="PTHR23327:SF51">
    <property type="entry name" value="TRANSCRIPTIONAL REGULATOR OF YEAST FORM ADHERENCE 3"/>
    <property type="match status" value="1"/>
</dbReference>
<evidence type="ECO:0000256" key="4">
    <source>
        <dbReference type="PROSITE-ProRule" id="PRU00175"/>
    </source>
</evidence>
<dbReference type="InterPro" id="IPR027370">
    <property type="entry name" value="Znf-RING_euk"/>
</dbReference>
<feature type="domain" description="RING-type" evidence="6">
    <location>
        <begin position="3"/>
        <end position="47"/>
    </location>
</feature>
<comment type="caution">
    <text evidence="7">The sequence shown here is derived from an EMBL/GenBank/DDBJ whole genome shotgun (WGS) entry which is preliminary data.</text>
</comment>
<evidence type="ECO:0000259" key="6">
    <source>
        <dbReference type="PROSITE" id="PS50089"/>
    </source>
</evidence>
<keyword evidence="2 4" id="KW-0863">Zinc-finger</keyword>
<gene>
    <name evidence="7" type="ORF">DFH08DRAFT_876288</name>
</gene>
<proteinExistence type="predicted"/>
<feature type="compositionally biased region" description="Low complexity" evidence="5">
    <location>
        <begin position="89"/>
        <end position="127"/>
    </location>
</feature>
<dbReference type="GO" id="GO:0008270">
    <property type="term" value="F:zinc ion binding"/>
    <property type="evidence" value="ECO:0007669"/>
    <property type="project" value="UniProtKB-KW"/>
</dbReference>
<sequence length="289" mass="30956">MSCSICYQQFTSPVSLPCGHVFCRECICRTIDSIKSCSVQHYCPACRKPYCVVAIDPSLVPPYLRPHVQSPIRPVFLYFEKESAGFPSAPASTSASQAAPTSASPPASTSASPLAEPTPSPTSASLPSPTPSPSSKTNSDLGRAAAEAEALRLSCATWRRRAEVHAAANAGLLGFARAAKESTLRMRAERDAARNQCQLLKRKLAEVMAISGPEWSDSDADSPLEEQRAAVPRTAPRGLPVFLRQQKLTPTPFPAYDESTQSRFGPPIKRRRVGADIASILVGSDEGSQ</sequence>
<evidence type="ECO:0000256" key="3">
    <source>
        <dbReference type="ARBA" id="ARBA00022833"/>
    </source>
</evidence>
<dbReference type="EMBL" id="JARIHO010000028">
    <property type="protein sequence ID" value="KAJ7339201.1"/>
    <property type="molecule type" value="Genomic_DNA"/>
</dbReference>
<dbReference type="InterPro" id="IPR017907">
    <property type="entry name" value="Znf_RING_CS"/>
</dbReference>
<accession>A0AAD7EM44</accession>
<evidence type="ECO:0000256" key="2">
    <source>
        <dbReference type="ARBA" id="ARBA00022771"/>
    </source>
</evidence>
<dbReference type="AlphaFoldDB" id="A0AAD7EM44"/>
<dbReference type="PROSITE" id="PS00518">
    <property type="entry name" value="ZF_RING_1"/>
    <property type="match status" value="1"/>
</dbReference>
<dbReference type="PROSITE" id="PS50089">
    <property type="entry name" value="ZF_RING_2"/>
    <property type="match status" value="1"/>
</dbReference>
<dbReference type="InterPro" id="IPR001841">
    <property type="entry name" value="Znf_RING"/>
</dbReference>
<name>A0AAD7EM44_9AGAR</name>
<evidence type="ECO:0000256" key="1">
    <source>
        <dbReference type="ARBA" id="ARBA00022723"/>
    </source>
</evidence>
<dbReference type="SUPFAM" id="SSF57850">
    <property type="entry name" value="RING/U-box"/>
    <property type="match status" value="1"/>
</dbReference>
<feature type="region of interest" description="Disordered" evidence="5">
    <location>
        <begin position="250"/>
        <end position="269"/>
    </location>
</feature>
<dbReference type="Pfam" id="PF13445">
    <property type="entry name" value="zf-RING_UBOX"/>
    <property type="match status" value="1"/>
</dbReference>
<protein>
    <recommendedName>
        <fullName evidence="6">RING-type domain-containing protein</fullName>
    </recommendedName>
</protein>
<dbReference type="InterPro" id="IPR013083">
    <property type="entry name" value="Znf_RING/FYVE/PHD"/>
</dbReference>
<keyword evidence="3" id="KW-0862">Zinc</keyword>
<dbReference type="SMART" id="SM00184">
    <property type="entry name" value="RING"/>
    <property type="match status" value="1"/>
</dbReference>
<dbReference type="Proteomes" id="UP001218218">
    <property type="component" value="Unassembled WGS sequence"/>
</dbReference>
<dbReference type="PANTHER" id="PTHR23327">
    <property type="entry name" value="RING FINGER PROTEIN 127"/>
    <property type="match status" value="1"/>
</dbReference>
<evidence type="ECO:0000313" key="8">
    <source>
        <dbReference type="Proteomes" id="UP001218218"/>
    </source>
</evidence>
<keyword evidence="1" id="KW-0479">Metal-binding</keyword>
<evidence type="ECO:0000256" key="5">
    <source>
        <dbReference type="SAM" id="MobiDB-lite"/>
    </source>
</evidence>
<evidence type="ECO:0000313" key="7">
    <source>
        <dbReference type="EMBL" id="KAJ7339201.1"/>
    </source>
</evidence>
<reference evidence="7" key="1">
    <citation type="submission" date="2023-03" db="EMBL/GenBank/DDBJ databases">
        <title>Massive genome expansion in bonnet fungi (Mycena s.s.) driven by repeated elements and novel gene families across ecological guilds.</title>
        <authorList>
            <consortium name="Lawrence Berkeley National Laboratory"/>
            <person name="Harder C.B."/>
            <person name="Miyauchi S."/>
            <person name="Viragh M."/>
            <person name="Kuo A."/>
            <person name="Thoen E."/>
            <person name="Andreopoulos B."/>
            <person name="Lu D."/>
            <person name="Skrede I."/>
            <person name="Drula E."/>
            <person name="Henrissat B."/>
            <person name="Morin E."/>
            <person name="Kohler A."/>
            <person name="Barry K."/>
            <person name="LaButti K."/>
            <person name="Morin E."/>
            <person name="Salamov A."/>
            <person name="Lipzen A."/>
            <person name="Mereny Z."/>
            <person name="Hegedus B."/>
            <person name="Baldrian P."/>
            <person name="Stursova M."/>
            <person name="Weitz H."/>
            <person name="Taylor A."/>
            <person name="Grigoriev I.V."/>
            <person name="Nagy L.G."/>
            <person name="Martin F."/>
            <person name="Kauserud H."/>
        </authorList>
    </citation>
    <scope>NUCLEOTIDE SEQUENCE</scope>
    <source>
        <strain evidence="7">CBHHK002</strain>
    </source>
</reference>
<keyword evidence="8" id="KW-1185">Reference proteome</keyword>
<organism evidence="7 8">
    <name type="scientific">Mycena albidolilacea</name>
    <dbReference type="NCBI Taxonomy" id="1033008"/>
    <lineage>
        <taxon>Eukaryota</taxon>
        <taxon>Fungi</taxon>
        <taxon>Dikarya</taxon>
        <taxon>Basidiomycota</taxon>
        <taxon>Agaricomycotina</taxon>
        <taxon>Agaricomycetes</taxon>
        <taxon>Agaricomycetidae</taxon>
        <taxon>Agaricales</taxon>
        <taxon>Marasmiineae</taxon>
        <taxon>Mycenaceae</taxon>
        <taxon>Mycena</taxon>
    </lineage>
</organism>